<keyword evidence="1" id="KW-0472">Membrane</keyword>
<feature type="transmembrane region" description="Helical" evidence="1">
    <location>
        <begin position="153"/>
        <end position="171"/>
    </location>
</feature>
<dbReference type="KEGG" id="elio:KO353_11005"/>
<dbReference type="InterPro" id="IPR051311">
    <property type="entry name" value="DedA_domain"/>
</dbReference>
<sequence length="196" mass="21581">MELPGLRHLYDWTLRLAAHPQAQLWLAIISFAESSVFPVPPDVILAPMAVARPDRWWRSAVICTAASAAGGVFGYLIGWGLYETVAVPIIDAYRLHEANERFRALYLRYDWLVVAIAGFTPIPYKLATIASGAVGMGIVPFLVASIASRGARFFMVAFVAAKLGPPVLAMIERRLTFFTILFLVLLVGGFVVVRLF</sequence>
<evidence type="ECO:0000313" key="3">
    <source>
        <dbReference type="Proteomes" id="UP000694001"/>
    </source>
</evidence>
<organism evidence="2 3">
    <name type="scientific">Elioraea tepida</name>
    <dbReference type="NCBI Taxonomy" id="2843330"/>
    <lineage>
        <taxon>Bacteria</taxon>
        <taxon>Pseudomonadati</taxon>
        <taxon>Pseudomonadota</taxon>
        <taxon>Alphaproteobacteria</taxon>
        <taxon>Acetobacterales</taxon>
        <taxon>Elioraeaceae</taxon>
        <taxon>Elioraea</taxon>
    </lineage>
</organism>
<gene>
    <name evidence="2" type="ORF">KO353_11005</name>
</gene>
<feature type="transmembrane region" description="Helical" evidence="1">
    <location>
        <begin position="56"/>
        <end position="82"/>
    </location>
</feature>
<name>A0A975YIW6_9PROT</name>
<protein>
    <submittedName>
        <fullName evidence="2">DedA family protein</fullName>
    </submittedName>
</protein>
<dbReference type="RefSeq" id="WP_218284740.1">
    <property type="nucleotide sequence ID" value="NZ_CP076448.1"/>
</dbReference>
<dbReference type="Proteomes" id="UP000694001">
    <property type="component" value="Chromosome"/>
</dbReference>
<keyword evidence="1" id="KW-1133">Transmembrane helix</keyword>
<proteinExistence type="predicted"/>
<evidence type="ECO:0000256" key="1">
    <source>
        <dbReference type="SAM" id="Phobius"/>
    </source>
</evidence>
<dbReference type="PANTHER" id="PTHR42709">
    <property type="entry name" value="ALKALINE PHOSPHATASE LIKE PROTEIN"/>
    <property type="match status" value="1"/>
</dbReference>
<dbReference type="PANTHER" id="PTHR42709:SF11">
    <property type="entry name" value="DEDA FAMILY PROTEIN"/>
    <property type="match status" value="1"/>
</dbReference>
<keyword evidence="3" id="KW-1185">Reference proteome</keyword>
<reference evidence="2" key="1">
    <citation type="submission" date="2021-06" db="EMBL/GenBank/DDBJ databases">
        <title>Elioraea tepida, sp. nov., a moderately thermophilic aerobic anoxygenic phototrophic bacterium isolated from an alkaline siliceous hot spring mat community in Yellowstone National Park, WY, USA.</title>
        <authorList>
            <person name="Saini M.K."/>
            <person name="Yoshida S."/>
            <person name="Sebastian A."/>
            <person name="Hirose S."/>
            <person name="Hara E."/>
            <person name="Tamaki H."/>
            <person name="Soulier N.T."/>
            <person name="Albert I."/>
            <person name="Hanada S."/>
            <person name="Bryant D.A."/>
            <person name="Tank M."/>
        </authorList>
    </citation>
    <scope>NUCLEOTIDE SEQUENCE</scope>
    <source>
        <strain evidence="2">MS-P2</strain>
    </source>
</reference>
<dbReference type="EMBL" id="CP076448">
    <property type="protein sequence ID" value="QXM23828.1"/>
    <property type="molecule type" value="Genomic_DNA"/>
</dbReference>
<dbReference type="GO" id="GO:0005886">
    <property type="term" value="C:plasma membrane"/>
    <property type="evidence" value="ECO:0007669"/>
    <property type="project" value="TreeGrafter"/>
</dbReference>
<evidence type="ECO:0000313" key="2">
    <source>
        <dbReference type="EMBL" id="QXM23828.1"/>
    </source>
</evidence>
<feature type="transmembrane region" description="Helical" evidence="1">
    <location>
        <begin position="177"/>
        <end position="195"/>
    </location>
</feature>
<keyword evidence="1" id="KW-0812">Transmembrane</keyword>
<dbReference type="AlphaFoldDB" id="A0A975YIW6"/>
<feature type="transmembrane region" description="Helical" evidence="1">
    <location>
        <begin position="126"/>
        <end position="146"/>
    </location>
</feature>
<accession>A0A975YIW6</accession>